<protein>
    <submittedName>
        <fullName evidence="5">Efflux transporter periplasmic adaptor subunit</fullName>
    </submittedName>
</protein>
<feature type="signal peptide" evidence="2">
    <location>
        <begin position="1"/>
        <end position="18"/>
    </location>
</feature>
<dbReference type="OrthoDB" id="2456449at2"/>
<dbReference type="InterPro" id="IPR006143">
    <property type="entry name" value="RND_pump_MFP"/>
</dbReference>
<dbReference type="PANTHER" id="PTHR30469:SF11">
    <property type="entry name" value="BLL4320 PROTEIN"/>
    <property type="match status" value="1"/>
</dbReference>
<proteinExistence type="inferred from homology"/>
<name>A0A220U2Q3_9BACI</name>
<dbReference type="GO" id="GO:1990281">
    <property type="term" value="C:efflux pump complex"/>
    <property type="evidence" value="ECO:0007669"/>
    <property type="project" value="TreeGrafter"/>
</dbReference>
<dbReference type="Pfam" id="PF00364">
    <property type="entry name" value="Biotin_lipoyl"/>
    <property type="match status" value="1"/>
</dbReference>
<dbReference type="AlphaFoldDB" id="A0A220U2Q3"/>
<dbReference type="InterPro" id="IPR011053">
    <property type="entry name" value="Single_hybrid_motif"/>
</dbReference>
<gene>
    <name evidence="5" type="ORF">CFK37_08065</name>
</gene>
<dbReference type="RefSeq" id="WP_089061381.1">
    <property type="nucleotide sequence ID" value="NZ_CP022315.1"/>
</dbReference>
<dbReference type="EMBL" id="CP022315">
    <property type="protein sequence ID" value="ASK62121.1"/>
    <property type="molecule type" value="Genomic_DNA"/>
</dbReference>
<dbReference type="Gene3D" id="2.40.420.20">
    <property type="match status" value="1"/>
</dbReference>
<feature type="chain" id="PRO_5038490459" evidence="2">
    <location>
        <begin position="19"/>
        <end position="285"/>
    </location>
</feature>
<dbReference type="InterPro" id="IPR000089">
    <property type="entry name" value="Biotin_lipoyl"/>
</dbReference>
<dbReference type="InterPro" id="IPR058637">
    <property type="entry name" value="YknX-like_C"/>
</dbReference>
<feature type="domain" description="Lipoyl-binding" evidence="3">
    <location>
        <begin position="73"/>
        <end position="130"/>
    </location>
</feature>
<dbReference type="GO" id="GO:0015562">
    <property type="term" value="F:efflux transmembrane transporter activity"/>
    <property type="evidence" value="ECO:0007669"/>
    <property type="project" value="TreeGrafter"/>
</dbReference>
<accession>A0A220U2Q3</accession>
<comment type="similarity">
    <text evidence="1">Belongs to the membrane fusion protein (MFP) (TC 8.A.1) family.</text>
</comment>
<dbReference type="Proteomes" id="UP000198312">
    <property type="component" value="Chromosome"/>
</dbReference>
<evidence type="ECO:0000256" key="1">
    <source>
        <dbReference type="ARBA" id="ARBA00009477"/>
    </source>
</evidence>
<evidence type="ECO:0000313" key="6">
    <source>
        <dbReference type="Proteomes" id="UP000198312"/>
    </source>
</evidence>
<evidence type="ECO:0000259" key="4">
    <source>
        <dbReference type="Pfam" id="PF25989"/>
    </source>
</evidence>
<dbReference type="Pfam" id="PF25989">
    <property type="entry name" value="YknX_C"/>
    <property type="match status" value="1"/>
</dbReference>
<dbReference type="PROSITE" id="PS51257">
    <property type="entry name" value="PROKAR_LIPOPROTEIN"/>
    <property type="match status" value="1"/>
</dbReference>
<evidence type="ECO:0000259" key="3">
    <source>
        <dbReference type="Pfam" id="PF00364"/>
    </source>
</evidence>
<evidence type="ECO:0000256" key="2">
    <source>
        <dbReference type="SAM" id="SignalP"/>
    </source>
</evidence>
<organism evidence="5 6">
    <name type="scientific">Virgibacillus phasianinus</name>
    <dbReference type="NCBI Taxonomy" id="2017483"/>
    <lineage>
        <taxon>Bacteria</taxon>
        <taxon>Bacillati</taxon>
        <taxon>Bacillota</taxon>
        <taxon>Bacilli</taxon>
        <taxon>Bacillales</taxon>
        <taxon>Bacillaceae</taxon>
        <taxon>Virgibacillus</taxon>
    </lineage>
</organism>
<keyword evidence="6" id="KW-1185">Reference proteome</keyword>
<dbReference type="KEGG" id="vil:CFK37_08065"/>
<dbReference type="SUPFAM" id="SSF51230">
    <property type="entry name" value="Single hybrid motif"/>
    <property type="match status" value="1"/>
</dbReference>
<dbReference type="Gene3D" id="2.40.50.100">
    <property type="match status" value="1"/>
</dbReference>
<sequence>MKKVQILLAALLVITVLAACNQDEDKKTGNEETVTSVETMAVTKGDMIIKHTEYGHTAPGANTPVMLQAPGEIKTLEVENGEQVTEDDVIATVQTQIGTQTIYAESSGQIASLQGEEGSIATTEKPLAVIIDLNELTVNMTVTAEATSLFKEGETYPATVKGNEVDAEVTAIDTLPNDTGLYPIEATISNKDDKLLPGMVAEINVPEKTVKDALIVPTEAVTEESGNAFIYVIKDDKAIEKKVQIIETQSDQTAIKGEVKKGDKVVTSGQLTLTDGSKVNVVKEG</sequence>
<keyword evidence="2" id="KW-0732">Signal</keyword>
<dbReference type="PANTHER" id="PTHR30469">
    <property type="entry name" value="MULTIDRUG RESISTANCE PROTEIN MDTA"/>
    <property type="match status" value="1"/>
</dbReference>
<evidence type="ECO:0000313" key="5">
    <source>
        <dbReference type="EMBL" id="ASK62121.1"/>
    </source>
</evidence>
<dbReference type="NCBIfam" id="TIGR01730">
    <property type="entry name" value="RND_mfp"/>
    <property type="match status" value="1"/>
</dbReference>
<reference evidence="5 6" key="1">
    <citation type="submission" date="2017-07" db="EMBL/GenBank/DDBJ databases">
        <title>Virgibacillus sp. LM2416.</title>
        <authorList>
            <person name="Tak E.J."/>
            <person name="Bae J.-W."/>
        </authorList>
    </citation>
    <scope>NUCLEOTIDE SEQUENCE [LARGE SCALE GENOMIC DNA]</scope>
    <source>
        <strain evidence="5 6">LM2416</strain>
    </source>
</reference>
<feature type="domain" description="YknX-like C-terminal permuted SH3-like" evidence="4">
    <location>
        <begin position="214"/>
        <end position="281"/>
    </location>
</feature>